<keyword evidence="2" id="KW-1185">Reference proteome</keyword>
<dbReference type="RefSeq" id="WP_378179813.1">
    <property type="nucleotide sequence ID" value="NZ_JBHTCR010000006.1"/>
</dbReference>
<name>A0ABW2LZ90_9FLAO</name>
<reference evidence="2" key="1">
    <citation type="journal article" date="2019" name="Int. J. Syst. Evol. Microbiol.">
        <title>The Global Catalogue of Microorganisms (GCM) 10K type strain sequencing project: providing services to taxonomists for standard genome sequencing and annotation.</title>
        <authorList>
            <consortium name="The Broad Institute Genomics Platform"/>
            <consortium name="The Broad Institute Genome Sequencing Center for Infectious Disease"/>
            <person name="Wu L."/>
            <person name="Ma J."/>
        </authorList>
    </citation>
    <scope>NUCLEOTIDE SEQUENCE [LARGE SCALE GENOMIC DNA]</scope>
    <source>
        <strain evidence="2">CCUG 54781</strain>
    </source>
</reference>
<sequence>MKKLIIFFMFLVIHLVYSQSKIYAFVGKKISVERVDSENTFYLKYKNVYKVEQAFDDELKSDTLTFNSYTHMNQIQYSVYDYAIIYLVKNETGKLIHKRTYYTPIILKQNDKWYGFDASEENLDEYQKIEQKELHIRKNLKIGRLVFQEKIKNKWLLKTFYPEKFFTKTGRNKVKIKYLKPAEKLYQSN</sequence>
<gene>
    <name evidence="1" type="ORF">ACFQO9_13190</name>
</gene>
<accession>A0ABW2LZ90</accession>
<organism evidence="1 2">
    <name type="scientific">Chryseobacterium zhengzhouense</name>
    <dbReference type="NCBI Taxonomy" id="1636086"/>
    <lineage>
        <taxon>Bacteria</taxon>
        <taxon>Pseudomonadati</taxon>
        <taxon>Bacteroidota</taxon>
        <taxon>Flavobacteriia</taxon>
        <taxon>Flavobacteriales</taxon>
        <taxon>Weeksellaceae</taxon>
        <taxon>Chryseobacterium group</taxon>
        <taxon>Chryseobacterium</taxon>
    </lineage>
</organism>
<evidence type="ECO:0000313" key="2">
    <source>
        <dbReference type="Proteomes" id="UP001596550"/>
    </source>
</evidence>
<evidence type="ECO:0000313" key="1">
    <source>
        <dbReference type="EMBL" id="MFC7347673.1"/>
    </source>
</evidence>
<proteinExistence type="predicted"/>
<comment type="caution">
    <text evidence="1">The sequence shown here is derived from an EMBL/GenBank/DDBJ whole genome shotgun (WGS) entry which is preliminary data.</text>
</comment>
<dbReference type="EMBL" id="JBHTCR010000006">
    <property type="protein sequence ID" value="MFC7347673.1"/>
    <property type="molecule type" value="Genomic_DNA"/>
</dbReference>
<dbReference type="Proteomes" id="UP001596550">
    <property type="component" value="Unassembled WGS sequence"/>
</dbReference>
<protein>
    <submittedName>
        <fullName evidence="1">Uncharacterized protein</fullName>
    </submittedName>
</protein>